<dbReference type="PANTHER" id="PTHR30024">
    <property type="entry name" value="ALIPHATIC SULFONATES-BINDING PROTEIN-RELATED"/>
    <property type="match status" value="1"/>
</dbReference>
<dbReference type="Gene3D" id="3.40.190.10">
    <property type="entry name" value="Periplasmic binding protein-like II"/>
    <property type="match status" value="2"/>
</dbReference>
<dbReference type="EMBL" id="JANUCT010000002">
    <property type="protein sequence ID" value="MCS3902452.1"/>
    <property type="molecule type" value="Genomic_DNA"/>
</dbReference>
<reference evidence="5" key="1">
    <citation type="submission" date="2022-08" db="EMBL/GenBank/DDBJ databases">
        <title>Genomic Encyclopedia of Type Strains, Phase III (KMG-III): the genomes of soil and plant-associated and newly described type strains.</title>
        <authorList>
            <person name="Whitman W."/>
        </authorList>
    </citation>
    <scope>NUCLEOTIDE SEQUENCE</scope>
    <source>
        <strain evidence="5">HMT 1</strain>
    </source>
</reference>
<sequence length="349" mass="38131">MTASPHTPGSWLIAVLVLLLIRPPPVSADNSSTMRLSGVDYLGDLPTLIADRNGHFQQSGLAIEVQYTDSGKANLQRLRNGRVDYALMALTPLVIDTLEDNTPGEPNDPVILASLVHASHFNHVVTLAERIQTARALQGGRVGMAKGTNAELVWWLFSAYHKLDKSAITLVDYPIDKLPQALLNGAIDAAVMWQPWVAKLSAQADTGLLKLPGSNVYTAKWLLVSRREVVDQHPEVTRTLLNAYQAAIDDIARNPDAVLQQYADRAGIDAQHFADSWQNLAYALNLDWSLITTFQQQQAWAYQMGYGDGHPSGPSRILPLLAPAALRSIAPSAVGLPLNMTWQRSLAPE</sequence>
<dbReference type="SUPFAM" id="SSF53850">
    <property type="entry name" value="Periplasmic binding protein-like II"/>
    <property type="match status" value="1"/>
</dbReference>
<evidence type="ECO:0000313" key="6">
    <source>
        <dbReference type="Proteomes" id="UP001204445"/>
    </source>
</evidence>
<proteinExistence type="inferred from homology"/>
<evidence type="ECO:0000256" key="2">
    <source>
        <dbReference type="ARBA" id="ARBA00010742"/>
    </source>
</evidence>
<keyword evidence="6" id="KW-1185">Reference proteome</keyword>
<dbReference type="InterPro" id="IPR015168">
    <property type="entry name" value="SsuA/THI5"/>
</dbReference>
<dbReference type="RefSeq" id="WP_259053975.1">
    <property type="nucleotide sequence ID" value="NZ_JANUCT010000002.1"/>
</dbReference>
<dbReference type="Pfam" id="PF09084">
    <property type="entry name" value="NMT1"/>
    <property type="match status" value="1"/>
</dbReference>
<dbReference type="PANTHER" id="PTHR30024:SF47">
    <property type="entry name" value="TAURINE-BINDING PERIPLASMIC PROTEIN"/>
    <property type="match status" value="1"/>
</dbReference>
<evidence type="ECO:0000256" key="3">
    <source>
        <dbReference type="ARBA" id="ARBA00022729"/>
    </source>
</evidence>
<comment type="similarity">
    <text evidence="2">Belongs to the bacterial solute-binding protein SsuA/TauA family.</text>
</comment>
<comment type="caution">
    <text evidence="5">The sequence shown here is derived from an EMBL/GenBank/DDBJ whole genome shotgun (WGS) entry which is preliminary data.</text>
</comment>
<comment type="subcellular location">
    <subcellularLocation>
        <location evidence="1">Periplasm</location>
    </subcellularLocation>
</comment>
<evidence type="ECO:0000313" key="5">
    <source>
        <dbReference type="EMBL" id="MCS3902452.1"/>
    </source>
</evidence>
<evidence type="ECO:0000259" key="4">
    <source>
        <dbReference type="Pfam" id="PF09084"/>
    </source>
</evidence>
<dbReference type="GO" id="GO:0042597">
    <property type="term" value="C:periplasmic space"/>
    <property type="evidence" value="ECO:0007669"/>
    <property type="project" value="UniProtKB-SubCell"/>
</dbReference>
<keyword evidence="3" id="KW-0732">Signal</keyword>
<dbReference type="Proteomes" id="UP001204445">
    <property type="component" value="Unassembled WGS sequence"/>
</dbReference>
<feature type="domain" description="SsuA/THI5-like" evidence="4">
    <location>
        <begin position="46"/>
        <end position="257"/>
    </location>
</feature>
<protein>
    <submittedName>
        <fullName evidence="5">ABC-type nitrate/sulfonate/bicarbonate transport system substrate-binding protein</fullName>
    </submittedName>
</protein>
<dbReference type="AlphaFoldDB" id="A0AAE3HKA0"/>
<name>A0AAE3HKA0_9GAMM</name>
<gene>
    <name evidence="5" type="ORF">J2T55_000448</name>
</gene>
<organism evidence="5 6">
    <name type="scientific">Methylohalomonas lacus</name>
    <dbReference type="NCBI Taxonomy" id="398773"/>
    <lineage>
        <taxon>Bacteria</taxon>
        <taxon>Pseudomonadati</taxon>
        <taxon>Pseudomonadota</taxon>
        <taxon>Gammaproteobacteria</taxon>
        <taxon>Methylohalomonadales</taxon>
        <taxon>Methylohalomonadaceae</taxon>
        <taxon>Methylohalomonas</taxon>
    </lineage>
</organism>
<accession>A0AAE3HKA0</accession>
<evidence type="ECO:0000256" key="1">
    <source>
        <dbReference type="ARBA" id="ARBA00004418"/>
    </source>
</evidence>